<gene>
    <name evidence="5" type="ORF">D0867_13371</name>
    <name evidence="4" type="ORF">D0868_14459</name>
    <name evidence="3" type="ORF">D0869_09839</name>
</gene>
<evidence type="ECO:0000313" key="6">
    <source>
        <dbReference type="Proteomes" id="UP000271337"/>
    </source>
</evidence>
<feature type="compositionally biased region" description="Basic and acidic residues" evidence="2">
    <location>
        <begin position="280"/>
        <end position="289"/>
    </location>
</feature>
<dbReference type="EMBL" id="QWIJ01000954">
    <property type="protein sequence ID" value="RMX77505.1"/>
    <property type="molecule type" value="Genomic_DNA"/>
</dbReference>
<keyword evidence="1" id="KW-0175">Coiled coil</keyword>
<reference evidence="6 7" key="1">
    <citation type="journal article" date="2018" name="BMC Genomics">
        <title>Genomic evidence for intraspecific hybridization in a clonal and extremely halotolerant yeast.</title>
        <authorList>
            <person name="Gostincar C."/>
            <person name="Stajich J.E."/>
            <person name="Zupancic J."/>
            <person name="Zalar P."/>
            <person name="Gunde-Cimerman N."/>
        </authorList>
    </citation>
    <scope>NUCLEOTIDE SEQUENCE [LARGE SCALE GENOMIC DNA]</scope>
    <source>
        <strain evidence="4 8">EXF-6654</strain>
        <strain evidence="3 7">EXF-6656</strain>
        <strain evidence="5 6">EXF-6669</strain>
    </source>
</reference>
<comment type="caution">
    <text evidence="4">The sequence shown here is derived from an EMBL/GenBank/DDBJ whole genome shotgun (WGS) entry which is preliminary data.</text>
</comment>
<dbReference type="Proteomes" id="UP000282582">
    <property type="component" value="Unassembled WGS sequence"/>
</dbReference>
<dbReference type="Proteomes" id="UP000281245">
    <property type="component" value="Unassembled WGS sequence"/>
</dbReference>
<evidence type="ECO:0000313" key="4">
    <source>
        <dbReference type="EMBL" id="RMX90644.1"/>
    </source>
</evidence>
<evidence type="ECO:0000256" key="2">
    <source>
        <dbReference type="SAM" id="MobiDB-lite"/>
    </source>
</evidence>
<evidence type="ECO:0000313" key="5">
    <source>
        <dbReference type="EMBL" id="RMX95796.1"/>
    </source>
</evidence>
<evidence type="ECO:0000256" key="1">
    <source>
        <dbReference type="SAM" id="Coils"/>
    </source>
</evidence>
<sequence>MTGFHDQAAEEAQPKRPSERAIAFAISIVLSKPEGLDIKEYIRLLQQHIAQGSREQALSSVHRHLDRSSWWRGECERTKEALNAARDQTVDLQREVEVLKGKLETARLSKAPKKRKKIDEDVVPVPREPKRARREASPPRSTQNPYVDPESDLNFSEIGEIGNVLLRNLYQIHAAMRSHYKNDPNILAYHLVRAASTLPQVVTQTISECLNRPVAGLELFKSNLRAANRAVVSLISGFNRLSNAADGAEVQGRVIYAYVRMFSELIEALGEASSREITKPLAVSEERPSTSKGKKKSEHAKPANLKDRPTLNALTAFLCGILDLLDPKVEAHGSLFEGFAYAVLNKLGSRLHTLIFGHARAPTLEAEIAKANKPDEDEAPSQASLPHRNEVELQQAKLEAPYLIHLLARLMNAAPAHLGAIISTKTGKPKQANNKGSMKGALALTAKDRLQRTLVHCMFGTEGVDDQSPLLDCLKMPAAPDTPLPMPKVKEAEVQEWFKEEVWRLLGWEVLSKEVGGWELM</sequence>
<evidence type="ECO:0000313" key="8">
    <source>
        <dbReference type="Proteomes" id="UP000282582"/>
    </source>
</evidence>
<name>A0A3M6XIK8_HORWE</name>
<evidence type="ECO:0000313" key="7">
    <source>
        <dbReference type="Proteomes" id="UP000281245"/>
    </source>
</evidence>
<protein>
    <submittedName>
        <fullName evidence="4">Uncharacterized protein</fullName>
    </submittedName>
</protein>
<dbReference type="EMBL" id="QWIL01002250">
    <property type="protein sequence ID" value="RMX95796.1"/>
    <property type="molecule type" value="Genomic_DNA"/>
</dbReference>
<evidence type="ECO:0000313" key="3">
    <source>
        <dbReference type="EMBL" id="RMX77505.1"/>
    </source>
</evidence>
<feature type="region of interest" description="Disordered" evidence="2">
    <location>
        <begin position="109"/>
        <end position="151"/>
    </location>
</feature>
<dbReference type="Proteomes" id="UP000271337">
    <property type="component" value="Unassembled WGS sequence"/>
</dbReference>
<feature type="region of interest" description="Disordered" evidence="2">
    <location>
        <begin position="280"/>
        <end position="305"/>
    </location>
</feature>
<dbReference type="EMBL" id="QWIK01002146">
    <property type="protein sequence ID" value="RMX90644.1"/>
    <property type="molecule type" value="Genomic_DNA"/>
</dbReference>
<organism evidence="4 8">
    <name type="scientific">Hortaea werneckii</name>
    <name type="common">Black yeast</name>
    <name type="synonym">Cladosporium werneckii</name>
    <dbReference type="NCBI Taxonomy" id="91943"/>
    <lineage>
        <taxon>Eukaryota</taxon>
        <taxon>Fungi</taxon>
        <taxon>Dikarya</taxon>
        <taxon>Ascomycota</taxon>
        <taxon>Pezizomycotina</taxon>
        <taxon>Dothideomycetes</taxon>
        <taxon>Dothideomycetidae</taxon>
        <taxon>Mycosphaerellales</taxon>
        <taxon>Teratosphaeriaceae</taxon>
        <taxon>Hortaea</taxon>
    </lineage>
</organism>
<dbReference type="OrthoDB" id="202825at2759"/>
<dbReference type="VEuPathDB" id="FungiDB:BTJ68_09941"/>
<dbReference type="AlphaFoldDB" id="A0A3M6XIK8"/>
<feature type="coiled-coil region" evidence="1">
    <location>
        <begin position="75"/>
        <end position="102"/>
    </location>
</feature>
<accession>A0A3M6XIK8</accession>
<proteinExistence type="predicted"/>
<dbReference type="VEuPathDB" id="FungiDB:BTJ68_15326"/>